<dbReference type="PANTHER" id="PTHR10177">
    <property type="entry name" value="CYCLINS"/>
    <property type="match status" value="1"/>
</dbReference>
<dbReference type="PROSITE" id="PS00292">
    <property type="entry name" value="CYCLINS"/>
    <property type="match status" value="1"/>
</dbReference>
<dbReference type="InterPro" id="IPR006671">
    <property type="entry name" value="Cyclin_N"/>
</dbReference>
<dbReference type="InterPro" id="IPR036915">
    <property type="entry name" value="Cyclin-like_sf"/>
</dbReference>
<sequence>MIRHDSKRSLGTSMAGLPDLAHLSRVRKLRSSAKALDPNLTQKESIVHQRAISEYGDELWLQLQDQLQGSLVNSNNCSCENFSSQPQINCRMRNLIYDFIMCCHTRLNLCTSTLFLSFSILDRYTSRFIVRSGNYQLLALTALWISSKYWDSKNRVATLPVLLSLCCEQYTAQQFKNTEIQLLKYLNWSLCDIVTCDSLIDLQLFLKGAPKGIDLNEIKLGTIMLCELSRFDLELSLDSQLDKIVLAAITLIKLAIKFVKDGQYDNYKAVLSQNPKCSEICEKLLNLVIKRDNLPSSFRFKYLRSDSKSNKSLRIIESLTGYHMQWQLEQFLTTANFTNNFGEHSCYELSLSSSSNEFNDNKHNLASSPASCDSASLTSMSNSITSAASPFASPSMGTELSTINTTHTTPESVPTPSFMEARHNPYHQHYHHYTKPLLTLQPSLQHSHSQLPPLTPTTPSILQSKLKLSALRRTRSGQNHGHSRNPSFNTRPIMSTNASAIQSDYLRTHRKRASSDMEIDFFQDHLTSKR</sequence>
<name>A0A1Q2ZZE4_ZYGRO</name>
<dbReference type="Gene3D" id="1.10.472.10">
    <property type="entry name" value="Cyclin-like"/>
    <property type="match status" value="1"/>
</dbReference>
<keyword evidence="3 5" id="KW-0195">Cyclin</keyword>
<keyword evidence="2" id="KW-0132">Cell division</keyword>
<dbReference type="GO" id="GO:0005634">
    <property type="term" value="C:nucleus"/>
    <property type="evidence" value="ECO:0007669"/>
    <property type="project" value="EnsemblFungi"/>
</dbReference>
<dbReference type="InterPro" id="IPR039361">
    <property type="entry name" value="Cyclin"/>
</dbReference>
<dbReference type="GO" id="GO:0051301">
    <property type="term" value="P:cell division"/>
    <property type="evidence" value="ECO:0007669"/>
    <property type="project" value="UniProtKB-KW"/>
</dbReference>
<dbReference type="CDD" id="cd20559">
    <property type="entry name" value="CYCLIN_ScCLN_like"/>
    <property type="match status" value="1"/>
</dbReference>
<reference evidence="8 9" key="1">
    <citation type="submission" date="2016-08" db="EMBL/GenBank/DDBJ databases">
        <title>Draft genome sequence of allopolyploid Zygosaccharomyces rouxii.</title>
        <authorList>
            <person name="Watanabe J."/>
            <person name="Uehara K."/>
            <person name="Mogi Y."/>
            <person name="Tsukioka Y."/>
        </authorList>
    </citation>
    <scope>NUCLEOTIDE SEQUENCE [LARGE SCALE GENOMIC DNA]</scope>
    <source>
        <strain evidence="8 9">NBRC 110957</strain>
    </source>
</reference>
<dbReference type="SMART" id="SM00385">
    <property type="entry name" value="CYCLIN"/>
    <property type="match status" value="1"/>
</dbReference>
<accession>A0A1Q2ZZE4</accession>
<dbReference type="OrthoDB" id="5590282at2759"/>
<feature type="region of interest" description="Disordered" evidence="6">
    <location>
        <begin position="473"/>
        <end position="493"/>
    </location>
</feature>
<evidence type="ECO:0000256" key="6">
    <source>
        <dbReference type="SAM" id="MobiDB-lite"/>
    </source>
</evidence>
<evidence type="ECO:0000259" key="7">
    <source>
        <dbReference type="SMART" id="SM00385"/>
    </source>
</evidence>
<dbReference type="GO" id="GO:0000082">
    <property type="term" value="P:G1/S transition of mitotic cell cycle"/>
    <property type="evidence" value="ECO:0007669"/>
    <property type="project" value="EnsemblFungi"/>
</dbReference>
<feature type="compositionally biased region" description="Polar residues" evidence="6">
    <location>
        <begin position="476"/>
        <end position="493"/>
    </location>
</feature>
<dbReference type="InterPro" id="IPR048258">
    <property type="entry name" value="Cyclins_cyclin-box"/>
</dbReference>
<evidence type="ECO:0000256" key="3">
    <source>
        <dbReference type="ARBA" id="ARBA00023127"/>
    </source>
</evidence>
<protein>
    <recommendedName>
        <fullName evidence="7">Cyclin-like domain-containing protein</fullName>
    </recommendedName>
</protein>
<dbReference type="GO" id="GO:0007089">
    <property type="term" value="P:traversing start control point of mitotic cell cycle"/>
    <property type="evidence" value="ECO:0007669"/>
    <property type="project" value="EnsemblFungi"/>
</dbReference>
<dbReference type="AlphaFoldDB" id="A0A1Q2ZZE4"/>
<dbReference type="OMA" id="FIMYCHT"/>
<feature type="domain" description="Cyclin-like" evidence="7">
    <location>
        <begin position="98"/>
        <end position="184"/>
    </location>
</feature>
<organism evidence="8 9">
    <name type="scientific">Zygosaccharomyces rouxii</name>
    <dbReference type="NCBI Taxonomy" id="4956"/>
    <lineage>
        <taxon>Eukaryota</taxon>
        <taxon>Fungi</taxon>
        <taxon>Dikarya</taxon>
        <taxon>Ascomycota</taxon>
        <taxon>Saccharomycotina</taxon>
        <taxon>Saccharomycetes</taxon>
        <taxon>Saccharomycetales</taxon>
        <taxon>Saccharomycetaceae</taxon>
        <taxon>Zygosaccharomyces</taxon>
    </lineage>
</organism>
<dbReference type="GO" id="GO:0042144">
    <property type="term" value="P:vacuole fusion, non-autophagic"/>
    <property type="evidence" value="ECO:0007669"/>
    <property type="project" value="EnsemblFungi"/>
</dbReference>
<keyword evidence="4" id="KW-0131">Cell cycle</keyword>
<gene>
    <name evidence="8" type="ORF">ZYGR_0N01970</name>
</gene>
<dbReference type="Proteomes" id="UP000187013">
    <property type="component" value="Unassembled WGS sequence"/>
</dbReference>
<dbReference type="eggNOG" id="KOG0653">
    <property type="taxonomic scope" value="Eukaryota"/>
</dbReference>
<dbReference type="GO" id="GO:0016538">
    <property type="term" value="F:cyclin-dependent protein serine/threonine kinase regulator activity"/>
    <property type="evidence" value="ECO:0007669"/>
    <property type="project" value="EnsemblFungi"/>
</dbReference>
<dbReference type="EMBL" id="BDGX01000014">
    <property type="protein sequence ID" value="GAV48792.1"/>
    <property type="molecule type" value="Genomic_DNA"/>
</dbReference>
<dbReference type="Pfam" id="PF00134">
    <property type="entry name" value="Cyclin_N"/>
    <property type="match status" value="1"/>
</dbReference>
<comment type="similarity">
    <text evidence="1 5">Belongs to the cyclin family.</text>
</comment>
<dbReference type="GO" id="GO:0000307">
    <property type="term" value="C:cyclin-dependent protein kinase holoenzyme complex"/>
    <property type="evidence" value="ECO:0007669"/>
    <property type="project" value="EnsemblFungi"/>
</dbReference>
<dbReference type="FunFam" id="1.10.472.10:FF:000010">
    <property type="entry name" value="G1/S-specific cyclin Cln1"/>
    <property type="match status" value="1"/>
</dbReference>
<evidence type="ECO:0000313" key="8">
    <source>
        <dbReference type="EMBL" id="GAV48792.1"/>
    </source>
</evidence>
<evidence type="ECO:0000256" key="1">
    <source>
        <dbReference type="ARBA" id="ARBA00008742"/>
    </source>
</evidence>
<dbReference type="SUPFAM" id="SSF47954">
    <property type="entry name" value="Cyclin-like"/>
    <property type="match status" value="1"/>
</dbReference>
<evidence type="ECO:0000256" key="4">
    <source>
        <dbReference type="ARBA" id="ARBA00023306"/>
    </source>
</evidence>
<evidence type="ECO:0000313" key="9">
    <source>
        <dbReference type="Proteomes" id="UP000187013"/>
    </source>
</evidence>
<dbReference type="GO" id="GO:0006357">
    <property type="term" value="P:regulation of transcription by RNA polymerase II"/>
    <property type="evidence" value="ECO:0007669"/>
    <property type="project" value="EnsemblFungi"/>
</dbReference>
<comment type="caution">
    <text evidence="8">The sequence shown here is derived from an EMBL/GenBank/DDBJ whole genome shotgun (WGS) entry which is preliminary data.</text>
</comment>
<evidence type="ECO:0000256" key="2">
    <source>
        <dbReference type="ARBA" id="ARBA00022618"/>
    </source>
</evidence>
<dbReference type="InterPro" id="IPR013763">
    <property type="entry name" value="Cyclin-like_dom"/>
</dbReference>
<proteinExistence type="inferred from homology"/>
<evidence type="ECO:0000256" key="5">
    <source>
        <dbReference type="RuleBase" id="RU000383"/>
    </source>
</evidence>